<organism evidence="2 3">
    <name type="scientific">Actinomycetospora endophytica</name>
    <dbReference type="NCBI Taxonomy" id="2291215"/>
    <lineage>
        <taxon>Bacteria</taxon>
        <taxon>Bacillati</taxon>
        <taxon>Actinomycetota</taxon>
        <taxon>Actinomycetes</taxon>
        <taxon>Pseudonocardiales</taxon>
        <taxon>Pseudonocardiaceae</taxon>
        <taxon>Actinomycetospora</taxon>
    </lineage>
</organism>
<dbReference type="EMBL" id="JAJNDB010000001">
    <property type="protein sequence ID" value="MCD2192177.1"/>
    <property type="molecule type" value="Genomic_DNA"/>
</dbReference>
<dbReference type="RefSeq" id="WP_230729866.1">
    <property type="nucleotide sequence ID" value="NZ_JAJNDB010000001.1"/>
</dbReference>
<feature type="region of interest" description="Disordered" evidence="1">
    <location>
        <begin position="57"/>
        <end position="85"/>
    </location>
</feature>
<feature type="compositionally biased region" description="Basic and acidic residues" evidence="1">
    <location>
        <begin position="57"/>
        <end position="76"/>
    </location>
</feature>
<comment type="caution">
    <text evidence="2">The sequence shown here is derived from an EMBL/GenBank/DDBJ whole genome shotgun (WGS) entry which is preliminary data.</text>
</comment>
<gene>
    <name evidence="2" type="ORF">LQ327_02055</name>
</gene>
<keyword evidence="3" id="KW-1185">Reference proteome</keyword>
<feature type="compositionally biased region" description="Basic and acidic residues" evidence="1">
    <location>
        <begin position="1"/>
        <end position="28"/>
    </location>
</feature>
<evidence type="ECO:0000256" key="1">
    <source>
        <dbReference type="SAM" id="MobiDB-lite"/>
    </source>
</evidence>
<dbReference type="Proteomes" id="UP001199469">
    <property type="component" value="Unassembled WGS sequence"/>
</dbReference>
<name>A0ABS8P1P1_9PSEU</name>
<reference evidence="2 3" key="1">
    <citation type="submission" date="2021-11" db="EMBL/GenBank/DDBJ databases">
        <title>Draft genome sequence of Actinomycetospora sp. SF1 isolated from the rhizosphere soil.</title>
        <authorList>
            <person name="Duangmal K."/>
            <person name="Chantavorakit T."/>
        </authorList>
    </citation>
    <scope>NUCLEOTIDE SEQUENCE [LARGE SCALE GENOMIC DNA]</scope>
    <source>
        <strain evidence="2 3">TBRC 5722</strain>
    </source>
</reference>
<dbReference type="InterPro" id="IPR020311">
    <property type="entry name" value="Uncharacterised_Rv0898c"/>
</dbReference>
<accession>A0ABS8P1P1</accession>
<evidence type="ECO:0000313" key="2">
    <source>
        <dbReference type="EMBL" id="MCD2192177.1"/>
    </source>
</evidence>
<proteinExistence type="predicted"/>
<protein>
    <submittedName>
        <fullName evidence="2">DUF2630 family protein</fullName>
    </submittedName>
</protein>
<feature type="region of interest" description="Disordered" evidence="1">
    <location>
        <begin position="1"/>
        <end position="37"/>
    </location>
</feature>
<evidence type="ECO:0000313" key="3">
    <source>
        <dbReference type="Proteomes" id="UP001199469"/>
    </source>
</evidence>
<dbReference type="Pfam" id="PF10944">
    <property type="entry name" value="DUF2630"/>
    <property type="match status" value="1"/>
</dbReference>
<sequence length="85" mass="9776">MTSDEPRTDAEIAERIDANAAEEHEIRNRSHGGMSDEDVARLRTLEVERDRLYDLKRLRQGRRDAGEDPGEAHERSANVVEGYRQ</sequence>